<dbReference type="SUPFAM" id="SSF46785">
    <property type="entry name" value="Winged helix' DNA-binding domain"/>
    <property type="match status" value="1"/>
</dbReference>
<sequence length="144" mass="16100">MPRQPDTFYEAILRLTRAVRGAFEQRVQQTEGLTFARARLLAMIGHNPGASQTELASALGIETPTLKRQLDALEQQGLAERRPMPEDARKHAVFLTETAQIGPLLGFRHEIEAELTAGIPAEDIATTRRVLSEMAARIEMLRQR</sequence>
<gene>
    <name evidence="5" type="ORF">DI616_11340</name>
</gene>
<dbReference type="PRINTS" id="PR00598">
    <property type="entry name" value="HTHMARR"/>
</dbReference>
<dbReference type="InterPro" id="IPR000835">
    <property type="entry name" value="HTH_MarR-typ"/>
</dbReference>
<dbReference type="InterPro" id="IPR011991">
    <property type="entry name" value="ArsR-like_HTH"/>
</dbReference>
<keyword evidence="3" id="KW-0804">Transcription</keyword>
<dbReference type="GO" id="GO:0003677">
    <property type="term" value="F:DNA binding"/>
    <property type="evidence" value="ECO:0007669"/>
    <property type="project" value="UniProtKB-KW"/>
</dbReference>
<dbReference type="PROSITE" id="PS50995">
    <property type="entry name" value="HTH_MARR_2"/>
    <property type="match status" value="1"/>
</dbReference>
<dbReference type="PANTHER" id="PTHR33164:SF64">
    <property type="entry name" value="TRANSCRIPTIONAL REGULATOR SLYA"/>
    <property type="match status" value="1"/>
</dbReference>
<dbReference type="Proteomes" id="UP000315344">
    <property type="component" value="Unassembled WGS sequence"/>
</dbReference>
<dbReference type="PANTHER" id="PTHR33164">
    <property type="entry name" value="TRANSCRIPTIONAL REGULATOR, MARR FAMILY"/>
    <property type="match status" value="1"/>
</dbReference>
<evidence type="ECO:0000256" key="1">
    <source>
        <dbReference type="ARBA" id="ARBA00023015"/>
    </source>
</evidence>
<dbReference type="CDD" id="cd00090">
    <property type="entry name" value="HTH_ARSR"/>
    <property type="match status" value="1"/>
</dbReference>
<dbReference type="InterPro" id="IPR036390">
    <property type="entry name" value="WH_DNA-bd_sf"/>
</dbReference>
<dbReference type="Gene3D" id="1.10.10.10">
    <property type="entry name" value="Winged helix-like DNA-binding domain superfamily/Winged helix DNA-binding domain"/>
    <property type="match status" value="1"/>
</dbReference>
<evidence type="ECO:0000256" key="2">
    <source>
        <dbReference type="ARBA" id="ARBA00023125"/>
    </source>
</evidence>
<evidence type="ECO:0000313" key="6">
    <source>
        <dbReference type="Proteomes" id="UP000315344"/>
    </source>
</evidence>
<dbReference type="InterPro" id="IPR039422">
    <property type="entry name" value="MarR/SlyA-like"/>
</dbReference>
<comment type="caution">
    <text evidence="5">The sequence shown here is derived from an EMBL/GenBank/DDBJ whole genome shotgun (WGS) entry which is preliminary data.</text>
</comment>
<keyword evidence="2" id="KW-0238">DNA-binding</keyword>
<dbReference type="InterPro" id="IPR036388">
    <property type="entry name" value="WH-like_DNA-bd_sf"/>
</dbReference>
<dbReference type="GO" id="GO:0003700">
    <property type="term" value="F:DNA-binding transcription factor activity"/>
    <property type="evidence" value="ECO:0007669"/>
    <property type="project" value="InterPro"/>
</dbReference>
<protein>
    <submittedName>
        <fullName evidence="5">MarR family transcriptional regulator</fullName>
    </submittedName>
</protein>
<organism evidence="5 6">
    <name type="scientific">Paracoccus denitrificans</name>
    <dbReference type="NCBI Taxonomy" id="266"/>
    <lineage>
        <taxon>Bacteria</taxon>
        <taxon>Pseudomonadati</taxon>
        <taxon>Pseudomonadota</taxon>
        <taxon>Alphaproteobacteria</taxon>
        <taxon>Rhodobacterales</taxon>
        <taxon>Paracoccaceae</taxon>
        <taxon>Paracoccus</taxon>
    </lineage>
</organism>
<dbReference type="Pfam" id="PF12802">
    <property type="entry name" value="MarR_2"/>
    <property type="match status" value="1"/>
</dbReference>
<feature type="domain" description="HTH marR-type" evidence="4">
    <location>
        <begin position="5"/>
        <end position="136"/>
    </location>
</feature>
<reference evidence="5 6" key="1">
    <citation type="journal article" date="2017" name="Nat. Commun.">
        <title>In situ click chemistry generation of cyclooxygenase-2 inhibitors.</title>
        <authorList>
            <person name="Bhardwaj A."/>
            <person name="Kaur J."/>
            <person name="Wuest M."/>
            <person name="Wuest F."/>
        </authorList>
    </citation>
    <scope>NUCLEOTIDE SEQUENCE [LARGE SCALE GENOMIC DNA]</scope>
    <source>
        <strain evidence="5">S2_012_000_R3_94</strain>
    </source>
</reference>
<proteinExistence type="predicted"/>
<evidence type="ECO:0000313" key="5">
    <source>
        <dbReference type="EMBL" id="TKW66086.1"/>
    </source>
</evidence>
<dbReference type="GO" id="GO:0006950">
    <property type="term" value="P:response to stress"/>
    <property type="evidence" value="ECO:0007669"/>
    <property type="project" value="TreeGrafter"/>
</dbReference>
<accession>A0A533I365</accession>
<name>A0A533I365_PARDE</name>
<evidence type="ECO:0000259" key="4">
    <source>
        <dbReference type="PROSITE" id="PS50995"/>
    </source>
</evidence>
<keyword evidence="1" id="KW-0805">Transcription regulation</keyword>
<dbReference type="EMBL" id="VAFL01000008">
    <property type="protein sequence ID" value="TKW66086.1"/>
    <property type="molecule type" value="Genomic_DNA"/>
</dbReference>
<dbReference type="SMART" id="SM00347">
    <property type="entry name" value="HTH_MARR"/>
    <property type="match status" value="1"/>
</dbReference>
<dbReference type="AlphaFoldDB" id="A0A533I365"/>
<evidence type="ECO:0000256" key="3">
    <source>
        <dbReference type="ARBA" id="ARBA00023163"/>
    </source>
</evidence>